<feature type="signal peptide" evidence="1">
    <location>
        <begin position="1"/>
        <end position="21"/>
    </location>
</feature>
<protein>
    <recommendedName>
        <fullName evidence="4">Ecp2 effector protein domain-containing protein</fullName>
    </recommendedName>
</protein>
<dbReference type="AlphaFoldDB" id="A0A194UTE6"/>
<dbReference type="OrthoDB" id="5224438at2759"/>
<name>A0A194UTE6_CYTMA</name>
<accession>A0A194UTE6</accession>
<evidence type="ECO:0000313" key="3">
    <source>
        <dbReference type="Proteomes" id="UP000078576"/>
    </source>
</evidence>
<feature type="chain" id="PRO_5008265836" description="Ecp2 effector protein domain-containing protein" evidence="1">
    <location>
        <begin position="22"/>
        <end position="163"/>
    </location>
</feature>
<reference evidence="3" key="1">
    <citation type="submission" date="2014-12" db="EMBL/GenBank/DDBJ databases">
        <title>Genome Sequence of Valsa Canker Pathogens Uncovers a Specific Adaption of Colonization on Woody Bark.</title>
        <authorList>
            <person name="Yin Z."/>
            <person name="Liu H."/>
            <person name="Gao X."/>
            <person name="Li Z."/>
            <person name="Song N."/>
            <person name="Ke X."/>
            <person name="Dai Q."/>
            <person name="Wu Y."/>
            <person name="Sun Y."/>
            <person name="Xu J.-R."/>
            <person name="Kang Z.K."/>
            <person name="Wang L."/>
            <person name="Huang L."/>
        </authorList>
    </citation>
    <scope>NUCLEOTIDE SEQUENCE [LARGE SCALE GENOMIC DNA]</scope>
    <source>
        <strain evidence="3">SXYL134</strain>
    </source>
</reference>
<gene>
    <name evidence="2" type="ORF">VP1G_02199</name>
</gene>
<proteinExistence type="predicted"/>
<dbReference type="Proteomes" id="UP000078576">
    <property type="component" value="Unassembled WGS sequence"/>
</dbReference>
<evidence type="ECO:0008006" key="4">
    <source>
        <dbReference type="Google" id="ProtNLM"/>
    </source>
</evidence>
<dbReference type="EMBL" id="KN714676">
    <property type="protein sequence ID" value="KUI54894.1"/>
    <property type="molecule type" value="Genomic_DNA"/>
</dbReference>
<keyword evidence="1" id="KW-0732">Signal</keyword>
<evidence type="ECO:0000313" key="2">
    <source>
        <dbReference type="EMBL" id="KUI54894.1"/>
    </source>
</evidence>
<keyword evidence="3" id="KW-1185">Reference proteome</keyword>
<evidence type="ECO:0000256" key="1">
    <source>
        <dbReference type="SAM" id="SignalP"/>
    </source>
</evidence>
<sequence length="163" mass="17168">MQSNLTTILAVVPFLTTAALATSTGNATVENTGFHGCFQGGEKWTDLGSSDQIYNALDSNACNNETGDWSVGEVLDICITVEKSSNFNTDNSFHFSWTITSVPDGKDSSNVSHDVCVAFAKYIINECTYGGIVHLTAGVDGGKIISADVTADPQRGPNCGGDF</sequence>
<organism evidence="2 3">
    <name type="scientific">Cytospora mali</name>
    <name type="common">Apple Valsa canker fungus</name>
    <name type="synonym">Valsa mali</name>
    <dbReference type="NCBI Taxonomy" id="578113"/>
    <lineage>
        <taxon>Eukaryota</taxon>
        <taxon>Fungi</taxon>
        <taxon>Dikarya</taxon>
        <taxon>Ascomycota</taxon>
        <taxon>Pezizomycotina</taxon>
        <taxon>Sordariomycetes</taxon>
        <taxon>Sordariomycetidae</taxon>
        <taxon>Diaporthales</taxon>
        <taxon>Cytosporaceae</taxon>
        <taxon>Cytospora</taxon>
    </lineage>
</organism>